<proteinExistence type="predicted"/>
<keyword evidence="2" id="KW-1185">Reference proteome</keyword>
<protein>
    <submittedName>
        <fullName evidence="1">Uncharacterized protein</fullName>
    </submittedName>
</protein>
<gene>
    <name evidence="1" type="ORF">WAE58_04720</name>
</gene>
<comment type="caution">
    <text evidence="1">The sequence shown here is derived from an EMBL/GenBank/DDBJ whole genome shotgun (WGS) entry which is preliminary data.</text>
</comment>
<accession>A0ABU8NJ58</accession>
<sequence length="76" mass="8923">MCRVKFRLPRTKETLHVNQQKAELNLAGTDHLYSLKKYRSSYPDRTCNIRCRLIDYGEVWLPGGPSYTGIKRMKYG</sequence>
<evidence type="ECO:0000313" key="2">
    <source>
        <dbReference type="Proteomes" id="UP001378956"/>
    </source>
</evidence>
<dbReference type="Proteomes" id="UP001378956">
    <property type="component" value="Unassembled WGS sequence"/>
</dbReference>
<name>A0ABU8NJ58_9SPHI</name>
<organism evidence="1 2">
    <name type="scientific">Pedobacter panaciterrae</name>
    <dbReference type="NCBI Taxonomy" id="363849"/>
    <lineage>
        <taxon>Bacteria</taxon>
        <taxon>Pseudomonadati</taxon>
        <taxon>Bacteroidota</taxon>
        <taxon>Sphingobacteriia</taxon>
        <taxon>Sphingobacteriales</taxon>
        <taxon>Sphingobacteriaceae</taxon>
        <taxon>Pedobacter</taxon>
    </lineage>
</organism>
<dbReference type="EMBL" id="JBBEUB010000001">
    <property type="protein sequence ID" value="MEJ2901711.1"/>
    <property type="molecule type" value="Genomic_DNA"/>
</dbReference>
<dbReference type="RefSeq" id="WP_337715559.1">
    <property type="nucleotide sequence ID" value="NZ_JBBEUB010000001.1"/>
</dbReference>
<reference evidence="1 2" key="1">
    <citation type="submission" date="2024-03" db="EMBL/GenBank/DDBJ databases">
        <title>Sequence of Lycoming College Course Isolates.</title>
        <authorList>
            <person name="Plotts O."/>
            <person name="Newman J."/>
        </authorList>
    </citation>
    <scope>NUCLEOTIDE SEQUENCE [LARGE SCALE GENOMIC DNA]</scope>
    <source>
        <strain evidence="1 2">CJB-3</strain>
    </source>
</reference>
<evidence type="ECO:0000313" key="1">
    <source>
        <dbReference type="EMBL" id="MEJ2901711.1"/>
    </source>
</evidence>